<keyword evidence="3" id="KW-1185">Reference proteome</keyword>
<evidence type="ECO:0000313" key="2">
    <source>
        <dbReference type="EMBL" id="QDU73217.1"/>
    </source>
</evidence>
<feature type="transmembrane region" description="Helical" evidence="1">
    <location>
        <begin position="25"/>
        <end position="49"/>
    </location>
</feature>
<dbReference type="RefSeq" id="WP_144969874.1">
    <property type="nucleotide sequence ID" value="NZ_CP036289.1"/>
</dbReference>
<keyword evidence="1" id="KW-0472">Membrane</keyword>
<dbReference type="AlphaFoldDB" id="A0A518C1W5"/>
<dbReference type="Proteomes" id="UP000318626">
    <property type="component" value="Chromosome"/>
</dbReference>
<dbReference type="KEGG" id="bvo:Pan97_01840"/>
<sequence>MAKKRKKKKSPASDSQTPKKARRMIWLYVALGLLAILIVGPIVVLSLYVDDWSRDLTTNHAETRKSDPNPLLQPLVVPGDRDKATALVTDAIVKLEDWSIESITTEGKRTIVNATRTTKLLKFTDDIRVYLNDAEDGVQITVTSQSRVGKGDLGQNPRNIAELMSKVRERLKP</sequence>
<accession>A0A518C1W5</accession>
<evidence type="ECO:0008006" key="4">
    <source>
        <dbReference type="Google" id="ProtNLM"/>
    </source>
</evidence>
<dbReference type="Pfam" id="PF07386">
    <property type="entry name" value="DUF1499"/>
    <property type="match status" value="1"/>
</dbReference>
<dbReference type="OrthoDB" id="9793534at2"/>
<gene>
    <name evidence="2" type="ORF">Pan97_01840</name>
</gene>
<keyword evidence="1" id="KW-1133">Transmembrane helix</keyword>
<dbReference type="InterPro" id="IPR010865">
    <property type="entry name" value="DUF1499"/>
</dbReference>
<protein>
    <recommendedName>
        <fullName evidence="4">DUF1499 domain-containing protein</fullName>
    </recommendedName>
</protein>
<name>A0A518C1W5_9BACT</name>
<organism evidence="2 3">
    <name type="scientific">Bremerella volcania</name>
    <dbReference type="NCBI Taxonomy" id="2527984"/>
    <lineage>
        <taxon>Bacteria</taxon>
        <taxon>Pseudomonadati</taxon>
        <taxon>Planctomycetota</taxon>
        <taxon>Planctomycetia</taxon>
        <taxon>Pirellulales</taxon>
        <taxon>Pirellulaceae</taxon>
        <taxon>Bremerella</taxon>
    </lineage>
</organism>
<evidence type="ECO:0000256" key="1">
    <source>
        <dbReference type="SAM" id="Phobius"/>
    </source>
</evidence>
<dbReference type="EMBL" id="CP036289">
    <property type="protein sequence ID" value="QDU73217.1"/>
    <property type="molecule type" value="Genomic_DNA"/>
</dbReference>
<proteinExistence type="predicted"/>
<evidence type="ECO:0000313" key="3">
    <source>
        <dbReference type="Proteomes" id="UP000318626"/>
    </source>
</evidence>
<keyword evidence="1" id="KW-0812">Transmembrane</keyword>
<reference evidence="3" key="1">
    <citation type="submission" date="2019-02" db="EMBL/GenBank/DDBJ databases">
        <title>Deep-cultivation of Planctomycetes and their phenomic and genomic characterization uncovers novel biology.</title>
        <authorList>
            <person name="Wiegand S."/>
            <person name="Jogler M."/>
            <person name="Boedeker C."/>
            <person name="Pinto D."/>
            <person name="Vollmers J."/>
            <person name="Rivas-Marin E."/>
            <person name="Kohn T."/>
            <person name="Peeters S.H."/>
            <person name="Heuer A."/>
            <person name="Rast P."/>
            <person name="Oberbeckmann S."/>
            <person name="Bunk B."/>
            <person name="Jeske O."/>
            <person name="Meyerdierks A."/>
            <person name="Storesund J.E."/>
            <person name="Kallscheuer N."/>
            <person name="Luecker S."/>
            <person name="Lage O.M."/>
            <person name="Pohl T."/>
            <person name="Merkel B.J."/>
            <person name="Hornburger P."/>
            <person name="Mueller R.-W."/>
            <person name="Bruemmer F."/>
            <person name="Labrenz M."/>
            <person name="Spormann A.M."/>
            <person name="Op den Camp H."/>
            <person name="Overmann J."/>
            <person name="Amann R."/>
            <person name="Jetten M.S.M."/>
            <person name="Mascher T."/>
            <person name="Medema M.H."/>
            <person name="Devos D.P."/>
            <person name="Kaster A.-K."/>
            <person name="Ovreas L."/>
            <person name="Rohde M."/>
            <person name="Galperin M.Y."/>
            <person name="Jogler C."/>
        </authorList>
    </citation>
    <scope>NUCLEOTIDE SEQUENCE [LARGE SCALE GENOMIC DNA]</scope>
    <source>
        <strain evidence="3">Pan97</strain>
    </source>
</reference>